<dbReference type="InterPro" id="IPR003029">
    <property type="entry name" value="S1_domain"/>
</dbReference>
<evidence type="ECO:0000259" key="4">
    <source>
        <dbReference type="PROSITE" id="PS50126"/>
    </source>
</evidence>
<feature type="region of interest" description="Disordered" evidence="3">
    <location>
        <begin position="2178"/>
        <end position="2200"/>
    </location>
</feature>
<feature type="region of interest" description="Disordered" evidence="3">
    <location>
        <begin position="1725"/>
        <end position="1914"/>
    </location>
</feature>
<dbReference type="SMART" id="SM00316">
    <property type="entry name" value="S1"/>
    <property type="match status" value="6"/>
</dbReference>
<dbReference type="SUPFAM" id="SSF50249">
    <property type="entry name" value="Nucleic acid-binding proteins"/>
    <property type="match status" value="5"/>
</dbReference>
<organism evidence="5 6">
    <name type="scientific">Discostella pseudostelligera</name>
    <dbReference type="NCBI Taxonomy" id="259834"/>
    <lineage>
        <taxon>Eukaryota</taxon>
        <taxon>Sar</taxon>
        <taxon>Stramenopiles</taxon>
        <taxon>Ochrophyta</taxon>
        <taxon>Bacillariophyta</taxon>
        <taxon>Coscinodiscophyceae</taxon>
        <taxon>Thalassiosirophycidae</taxon>
        <taxon>Stephanodiscales</taxon>
        <taxon>Stephanodiscaceae</taxon>
        <taxon>Discostella</taxon>
    </lineage>
</organism>
<dbReference type="PANTHER" id="PTHR23270">
    <property type="entry name" value="PROGRAMMED CELL DEATH PROTEIN 11 PRE-RRNA PROCESSING PROTEIN RRP5"/>
    <property type="match status" value="1"/>
</dbReference>
<feature type="domain" description="S1 motif" evidence="4">
    <location>
        <begin position="780"/>
        <end position="850"/>
    </location>
</feature>
<feature type="domain" description="S1 motif" evidence="4">
    <location>
        <begin position="1650"/>
        <end position="1720"/>
    </location>
</feature>
<gene>
    <name evidence="5" type="ORF">ACHAWU_009435</name>
</gene>
<name>A0ABD3MS49_9STRA</name>
<dbReference type="PROSITE" id="PS50126">
    <property type="entry name" value="S1"/>
    <property type="match status" value="5"/>
</dbReference>
<keyword evidence="2" id="KW-0698">rRNA processing</keyword>
<proteinExistence type="predicted"/>
<evidence type="ECO:0000313" key="6">
    <source>
        <dbReference type="Proteomes" id="UP001530293"/>
    </source>
</evidence>
<dbReference type="GO" id="GO:0005730">
    <property type="term" value="C:nucleolus"/>
    <property type="evidence" value="ECO:0007669"/>
    <property type="project" value="UniProtKB-SubCell"/>
</dbReference>
<feature type="compositionally biased region" description="Acidic residues" evidence="3">
    <location>
        <begin position="309"/>
        <end position="319"/>
    </location>
</feature>
<feature type="compositionally biased region" description="Acidic residues" evidence="3">
    <location>
        <begin position="1857"/>
        <end position="1875"/>
    </location>
</feature>
<feature type="compositionally biased region" description="Basic and acidic residues" evidence="3">
    <location>
        <begin position="1373"/>
        <end position="1385"/>
    </location>
</feature>
<feature type="compositionally biased region" description="Basic residues" evidence="3">
    <location>
        <begin position="1880"/>
        <end position="1890"/>
    </location>
</feature>
<feature type="region of interest" description="Disordered" evidence="3">
    <location>
        <begin position="309"/>
        <end position="332"/>
    </location>
</feature>
<dbReference type="InterPro" id="IPR012340">
    <property type="entry name" value="NA-bd_OB-fold"/>
</dbReference>
<feature type="region of interest" description="Disordered" evidence="3">
    <location>
        <begin position="1464"/>
        <end position="1501"/>
    </location>
</feature>
<accession>A0ABD3MS49</accession>
<dbReference type="EMBL" id="JALLBG020000099">
    <property type="protein sequence ID" value="KAL3765067.1"/>
    <property type="molecule type" value="Genomic_DNA"/>
</dbReference>
<evidence type="ECO:0000313" key="5">
    <source>
        <dbReference type="EMBL" id="KAL3765067.1"/>
    </source>
</evidence>
<feature type="compositionally biased region" description="Acidic residues" evidence="3">
    <location>
        <begin position="1781"/>
        <end position="1800"/>
    </location>
</feature>
<dbReference type="Proteomes" id="UP001530293">
    <property type="component" value="Unassembled WGS sequence"/>
</dbReference>
<feature type="compositionally biased region" description="Low complexity" evidence="3">
    <location>
        <begin position="42"/>
        <end position="61"/>
    </location>
</feature>
<comment type="subcellular location">
    <subcellularLocation>
        <location evidence="1">Nucleus</location>
        <location evidence="1">Nucleolus</location>
    </subcellularLocation>
</comment>
<feature type="domain" description="S1 motif" evidence="4">
    <location>
        <begin position="671"/>
        <end position="759"/>
    </location>
</feature>
<feature type="region of interest" description="Disordered" evidence="3">
    <location>
        <begin position="596"/>
        <end position="617"/>
    </location>
</feature>
<dbReference type="SUPFAM" id="SSF48452">
    <property type="entry name" value="TPR-like"/>
    <property type="match status" value="1"/>
</dbReference>
<feature type="region of interest" description="Disordered" evidence="3">
    <location>
        <begin position="1"/>
        <end position="63"/>
    </location>
</feature>
<protein>
    <recommendedName>
        <fullName evidence="4">S1 motif domain-containing protein</fullName>
    </recommendedName>
</protein>
<feature type="compositionally biased region" description="Polar residues" evidence="3">
    <location>
        <begin position="1469"/>
        <end position="1485"/>
    </location>
</feature>
<dbReference type="GO" id="GO:0006364">
    <property type="term" value="P:rRNA processing"/>
    <property type="evidence" value="ECO:0007669"/>
    <property type="project" value="UniProtKB-KW"/>
</dbReference>
<dbReference type="Gene3D" id="1.25.40.10">
    <property type="entry name" value="Tetratricopeptide repeat domain"/>
    <property type="match status" value="1"/>
</dbReference>
<reference evidence="5 6" key="1">
    <citation type="submission" date="2024-10" db="EMBL/GenBank/DDBJ databases">
        <title>Updated reference genomes for cyclostephanoid diatoms.</title>
        <authorList>
            <person name="Roberts W.R."/>
            <person name="Alverson A.J."/>
        </authorList>
    </citation>
    <scope>NUCLEOTIDE SEQUENCE [LARGE SCALE GENOMIC DNA]</scope>
    <source>
        <strain evidence="5 6">AJA232-27</strain>
    </source>
</reference>
<dbReference type="Gene3D" id="2.40.50.140">
    <property type="entry name" value="Nucleic acid-binding proteins"/>
    <property type="match status" value="3"/>
</dbReference>
<feature type="domain" description="S1 motif" evidence="4">
    <location>
        <begin position="1557"/>
        <end position="1631"/>
    </location>
</feature>
<feature type="compositionally biased region" description="Basic and acidic residues" evidence="3">
    <location>
        <begin position="2178"/>
        <end position="2192"/>
    </location>
</feature>
<feature type="compositionally biased region" description="Basic and acidic residues" evidence="3">
    <location>
        <begin position="433"/>
        <end position="452"/>
    </location>
</feature>
<evidence type="ECO:0000256" key="2">
    <source>
        <dbReference type="ARBA" id="ARBA00022552"/>
    </source>
</evidence>
<sequence>MDQPTAFPRGKRKQSSAPAVSSSSTSKSKDGGQPSKKRLTDATSSSSSTSSSHPPASASAAPEKDFLFGNEGLDNAVQKKSNNNNNKQRVDASHEADLFDIQQRQLMVTSQLPLGGGAVLPPAQTSNGKRRIPPRIESLTFSKFARGTKVLGVIREVADEYAVVSLPTMLTGFVRRGSDTKGDNSPPLTRVLPEVNTVMAFYVMSTTTTEQEVAKKERQTSAAPAQVKKRRIELSPWPVQVNAGVRIDEYLSPSTSSATPSMMVVRGRIVSVEDHGCIVDLGGILHNGQGAFLQFDNVEGDYEIIDDCEDGEDEEDEKIDDVGNADSSAPKRKLNPNRIYDFTILPTNIIASHSTSSKSASSSATRTILQLGLPSRSTLAKLRTTSSMMPSLASLQPGMLTEVHVEAHAKNGLCVSFNKGVYRGSIDEDHLGGHRGVEDGGKSKKMVEKGNDDECGSNDPTMWWKGVFKGKHAKFTARIIAVDTATKIVRFSLNASILALNGEYASLFPHAVGTIIKNAQVIRIDHGIGALLALPPSTTIESNTENDASTKESRRQEIIQSIDKNLSNNLLTNSVYNAASKVSTAYVHISKSMDNEIKPSKKGHKQHGNDDSNQQNRTPDALFARHFSLNTRIKSLRILSTTNLFDGIASCATAKSVVEAHVLTHADIQPGKIYKDVPVMQLLESGGVLVNLGVGTKGLIPAIHLFDKASHGSIDAGGDGMLSGYRSKIRQAKYKVGNLISVRCLTVDVATRQCVLTAKKTLLASDITDPIVDYPSVTPGRIAAGFLSKVDDSGLTVTFYNNVHGRVSSRSLAAELGVEDPKVNYSVGDVVAARVVDCVRRRNRHTTSHNNIDENDNAKIDMYYYHLNLSLKTSVENTKDTEEREKTVVDEGKAIGSDSAAVPLAAGSILMSKRMKVLQLVNCLRRDDGIFLPGYAVVSVKSKFFTDRFPNSAGDAVECKLPYEQLLDTFGGELSTPPTELDDFAQRQLTVGKRIDAEGFILSVPVEVGALPIVSLRPSIVDTIKKNQSSTASSSSSFGGNDDLSISCPSPRSNLFMGEYVRGYVTRIGKIRCTVFESFHRPLNSSSSHDIILTCHTSITDNRFGAFVRFLDGLTGLIPKLKKGLDEKLYETILCKVTALDVTAFPPKILLKRAAESEIEKKRRKNQAKNEGAKGTGQLQVGDVVGDVKVVDINFARAKVSLLDKHSVRARIHVTMASALSNRTKLSKKEKQLKEELKIGKSHPFYSWKVGDVISGVRCVALDNREGTTYLELSNVTETLPCVVTDPTHLPPGSILSTIVTSVSTNPSSHHGLWVQVCPGISGFISSLELSTNAKVLNDLESNYAVGSRVTCCVMEGTNNNRQPPPQHRRHQTQADDHDDASKEEHNAVELSVLLVPGNNNKQSVFKPTKPQLGDLVVGRINTKARMIAPPSLMLNLRGNFVGRCCVTELADVGDWENMPLGKLHNSAGEKSNGGTNHHQVVSSDSETDHLHDEASGDTSDQIAKASAIVQNDYPDGKYVECRVLGGPAKAKGMVELSLRDSRLGGNMDDDKIPNPNEIATAYVVSTTKQGCFVRLSRSVEGRIMLKELSDDFIPNPSAMYPPGRLVVGKIKSVKESQDTKKCTMVDVDMRESVLLANGDRLTMDHIQVNSKYTGVITRVESYGVFVRIDNSDVSGLAHVSECSDTYIKNIYDLYNPGDFVKLVVISMDKEQRRLAFSLKASNFVDDEDSDDEGSSSSSGGMVEDSDDDDDDDDGGDVADEDSIDSEDENFASKLAKKMETEEDCMELDDEESNEFDDDNDHSTSSDGESSDGEDDELEEEQNAKIEALNAMDADVGFDWGASSSKPDKSIVSAQSSDDESSSSDSSEDESDDADSGFKSSHKARKKAAAKKRDEEETSRRESALADGTADETPETTVDFERLIASNPNSSEVWIKYMAFHLSLADIDSARNVAARAFKRIEFRQEGEKLNVWTALLTLEIKYGTDKSLHETVDNACKQNNPKHVYLRVCELLDKEVDTAASGIGSTDLETASNRADEMFKKMCKKFKSKKSVWLAYFRYLLKISRHEEAHALLKRSLQSLNSHKQVEVMSKYAQMEFELGSPERGRTIFNALLGKHPKRMDLLFVNIDKEVKNGDIAKARALFESVVNPVSSEHKFKFSSKQMKSLFKKWYRMEEEHGNEESQDHVKEEARAFVAKSNP</sequence>
<feature type="compositionally biased region" description="Acidic residues" evidence="3">
    <location>
        <begin position="1744"/>
        <end position="1770"/>
    </location>
</feature>
<comment type="caution">
    <text evidence="5">The sequence shown here is derived from an EMBL/GenBank/DDBJ whole genome shotgun (WGS) entry which is preliminary data.</text>
</comment>
<dbReference type="InterPro" id="IPR045209">
    <property type="entry name" value="Rrp5"/>
</dbReference>
<dbReference type="InterPro" id="IPR003107">
    <property type="entry name" value="HAT"/>
</dbReference>
<feature type="region of interest" description="Disordered" evidence="3">
    <location>
        <begin position="433"/>
        <end position="454"/>
    </location>
</feature>
<feature type="compositionally biased region" description="Acidic residues" evidence="3">
    <location>
        <begin position="1809"/>
        <end position="1821"/>
    </location>
</feature>
<evidence type="ECO:0000256" key="1">
    <source>
        <dbReference type="ARBA" id="ARBA00004604"/>
    </source>
</evidence>
<feature type="compositionally biased region" description="Acidic residues" evidence="3">
    <location>
        <begin position="1725"/>
        <end position="1734"/>
    </location>
</feature>
<feature type="domain" description="S1 motif" evidence="4">
    <location>
        <begin position="1293"/>
        <end position="1356"/>
    </location>
</feature>
<feature type="compositionally biased region" description="Low complexity" evidence="3">
    <location>
        <begin position="15"/>
        <end position="26"/>
    </location>
</feature>
<dbReference type="Pfam" id="PF00575">
    <property type="entry name" value="S1"/>
    <property type="match status" value="1"/>
</dbReference>
<dbReference type="SMART" id="SM00386">
    <property type="entry name" value="HAT"/>
    <property type="match status" value="5"/>
</dbReference>
<dbReference type="CDD" id="cd00164">
    <property type="entry name" value="S1_like"/>
    <property type="match status" value="1"/>
</dbReference>
<evidence type="ECO:0000256" key="3">
    <source>
        <dbReference type="SAM" id="MobiDB-lite"/>
    </source>
</evidence>
<feature type="region of interest" description="Disordered" evidence="3">
    <location>
        <begin position="1357"/>
        <end position="1385"/>
    </location>
</feature>
<dbReference type="InterPro" id="IPR011990">
    <property type="entry name" value="TPR-like_helical_dom_sf"/>
</dbReference>
<dbReference type="FunFam" id="2.40.50.140:FF:000103">
    <property type="entry name" value="protein RRP5 homolog"/>
    <property type="match status" value="1"/>
</dbReference>
<keyword evidence="6" id="KW-1185">Reference proteome</keyword>
<dbReference type="PANTHER" id="PTHR23270:SF10">
    <property type="entry name" value="PROTEIN RRP5 HOMOLOG"/>
    <property type="match status" value="1"/>
</dbReference>
<feature type="compositionally biased region" description="Basic and acidic residues" evidence="3">
    <location>
        <begin position="1891"/>
        <end position="1904"/>
    </location>
</feature>